<reference evidence="1 2" key="1">
    <citation type="journal article" date="2014" name="Am. J. Bot.">
        <title>Genome assembly and annotation for red clover (Trifolium pratense; Fabaceae).</title>
        <authorList>
            <person name="Istvanek J."/>
            <person name="Jaros M."/>
            <person name="Krenek A."/>
            <person name="Repkova J."/>
        </authorList>
    </citation>
    <scope>NUCLEOTIDE SEQUENCE [LARGE SCALE GENOMIC DNA]</scope>
    <source>
        <strain evidence="2">cv. Tatra</strain>
        <tissue evidence="1">Young leaves</tissue>
    </source>
</reference>
<sequence>MYDSTVQKFSVERKGLSITIFLPLSSHWSDHLVDWRKSKSTRKACSNHADEGVWTLIIPLVRNDNIINNHS</sequence>
<feature type="non-terminal residue" evidence="1">
    <location>
        <position position="71"/>
    </location>
</feature>
<name>A0A2K3JX06_TRIPR</name>
<organism evidence="1 2">
    <name type="scientific">Trifolium pratense</name>
    <name type="common">Red clover</name>
    <dbReference type="NCBI Taxonomy" id="57577"/>
    <lineage>
        <taxon>Eukaryota</taxon>
        <taxon>Viridiplantae</taxon>
        <taxon>Streptophyta</taxon>
        <taxon>Embryophyta</taxon>
        <taxon>Tracheophyta</taxon>
        <taxon>Spermatophyta</taxon>
        <taxon>Magnoliopsida</taxon>
        <taxon>eudicotyledons</taxon>
        <taxon>Gunneridae</taxon>
        <taxon>Pentapetalae</taxon>
        <taxon>rosids</taxon>
        <taxon>fabids</taxon>
        <taxon>Fabales</taxon>
        <taxon>Fabaceae</taxon>
        <taxon>Papilionoideae</taxon>
        <taxon>50 kb inversion clade</taxon>
        <taxon>NPAAA clade</taxon>
        <taxon>Hologalegina</taxon>
        <taxon>IRL clade</taxon>
        <taxon>Trifolieae</taxon>
        <taxon>Trifolium</taxon>
    </lineage>
</organism>
<reference evidence="1 2" key="2">
    <citation type="journal article" date="2017" name="Front. Plant Sci.">
        <title>Gene Classification and Mining of Molecular Markers Useful in Red Clover (Trifolium pratense) Breeding.</title>
        <authorList>
            <person name="Istvanek J."/>
            <person name="Dluhosova J."/>
            <person name="Dluhos P."/>
            <person name="Patkova L."/>
            <person name="Nedelnik J."/>
            <person name="Repkova J."/>
        </authorList>
    </citation>
    <scope>NUCLEOTIDE SEQUENCE [LARGE SCALE GENOMIC DNA]</scope>
    <source>
        <strain evidence="2">cv. Tatra</strain>
        <tissue evidence="1">Young leaves</tissue>
    </source>
</reference>
<dbReference type="EMBL" id="ASHM01128410">
    <property type="protein sequence ID" value="PNX58599.1"/>
    <property type="molecule type" value="Genomic_DNA"/>
</dbReference>
<dbReference type="AlphaFoldDB" id="A0A2K3JX06"/>
<protein>
    <submittedName>
        <fullName evidence="1">Uncharacterized protein</fullName>
    </submittedName>
</protein>
<comment type="caution">
    <text evidence="1">The sequence shown here is derived from an EMBL/GenBank/DDBJ whole genome shotgun (WGS) entry which is preliminary data.</text>
</comment>
<proteinExistence type="predicted"/>
<evidence type="ECO:0000313" key="2">
    <source>
        <dbReference type="Proteomes" id="UP000236291"/>
    </source>
</evidence>
<dbReference type="Proteomes" id="UP000236291">
    <property type="component" value="Unassembled WGS sequence"/>
</dbReference>
<evidence type="ECO:0000313" key="1">
    <source>
        <dbReference type="EMBL" id="PNX58599.1"/>
    </source>
</evidence>
<gene>
    <name evidence="1" type="ORF">L195_g059272</name>
</gene>
<accession>A0A2K3JX06</accession>